<evidence type="ECO:0000313" key="2">
    <source>
        <dbReference type="EMBL" id="KAK4642143.1"/>
    </source>
</evidence>
<reference evidence="2 3" key="1">
    <citation type="journal article" date="2023" name="bioRxiv">
        <title>High-quality genome assemblies of four members of thePodospora anserinaspecies complex.</title>
        <authorList>
            <person name="Ament-Velasquez S.L."/>
            <person name="Vogan A.A."/>
            <person name="Wallerman O."/>
            <person name="Hartmann F."/>
            <person name="Gautier V."/>
            <person name="Silar P."/>
            <person name="Giraud T."/>
            <person name="Johannesson H."/>
        </authorList>
    </citation>
    <scope>NUCLEOTIDE SEQUENCE [LARGE SCALE GENOMIC DNA]</scope>
    <source>
        <strain evidence="2 3">CBS 112042</strain>
    </source>
</reference>
<comment type="caution">
    <text evidence="2">The sequence shown here is derived from an EMBL/GenBank/DDBJ whole genome shotgun (WGS) entry which is preliminary data.</text>
</comment>
<organism evidence="2 3">
    <name type="scientific">Podospora bellae-mahoneyi</name>
    <dbReference type="NCBI Taxonomy" id="2093777"/>
    <lineage>
        <taxon>Eukaryota</taxon>
        <taxon>Fungi</taxon>
        <taxon>Dikarya</taxon>
        <taxon>Ascomycota</taxon>
        <taxon>Pezizomycotina</taxon>
        <taxon>Sordariomycetes</taxon>
        <taxon>Sordariomycetidae</taxon>
        <taxon>Sordariales</taxon>
        <taxon>Podosporaceae</taxon>
        <taxon>Podospora</taxon>
    </lineage>
</organism>
<keyword evidence="3" id="KW-1185">Reference proteome</keyword>
<dbReference type="EMBL" id="JAFFGZ010000007">
    <property type="protein sequence ID" value="KAK4642143.1"/>
    <property type="molecule type" value="Genomic_DNA"/>
</dbReference>
<proteinExistence type="predicted"/>
<keyword evidence="1" id="KW-0732">Signal</keyword>
<evidence type="ECO:0008006" key="4">
    <source>
        <dbReference type="Google" id="ProtNLM"/>
    </source>
</evidence>
<dbReference type="RefSeq" id="XP_062731119.1">
    <property type="nucleotide sequence ID" value="XM_062880406.1"/>
</dbReference>
<gene>
    <name evidence="2" type="ORF">QC761_512390</name>
</gene>
<feature type="signal peptide" evidence="1">
    <location>
        <begin position="1"/>
        <end position="18"/>
    </location>
</feature>
<dbReference type="GeneID" id="87899888"/>
<evidence type="ECO:0000256" key="1">
    <source>
        <dbReference type="SAM" id="SignalP"/>
    </source>
</evidence>
<name>A0ABR0FDU3_9PEZI</name>
<dbReference type="Proteomes" id="UP001322138">
    <property type="component" value="Unassembled WGS sequence"/>
</dbReference>
<protein>
    <recommendedName>
        <fullName evidence="4">Secreted protein</fullName>
    </recommendedName>
</protein>
<evidence type="ECO:0000313" key="3">
    <source>
        <dbReference type="Proteomes" id="UP001322138"/>
    </source>
</evidence>
<sequence length="208" mass="22026">MFASHVIGMLLAAASVKAIPASFEGLITADITWTGRVVANGSMVNFTGPSLQAIEQSIASVYPGFTWATAPQPTDDFSLSSRNIDDTQDVPTPSLLKCWDGGVGDADASHITEGINYLQSVPGYCSNGAGAANCGQISCSYNSAIMWCNNNRRTYTTHCKSLAKYATAIVRGCQHETRDSAHETIWTRGIQGDELGISVIAAKPAVDC</sequence>
<dbReference type="PANTHER" id="PTHR35605">
    <property type="entry name" value="ECP2 EFFECTOR PROTEIN DOMAIN-CONTAINING PROTEIN-RELATED"/>
    <property type="match status" value="1"/>
</dbReference>
<accession>A0ABR0FDU3</accession>
<dbReference type="PANTHER" id="PTHR35605:SF1">
    <property type="entry name" value="ECP2 EFFECTOR PROTEIN DOMAIN-CONTAINING PROTEIN-RELATED"/>
    <property type="match status" value="1"/>
</dbReference>
<feature type="chain" id="PRO_5046340912" description="Secreted protein" evidence="1">
    <location>
        <begin position="19"/>
        <end position="208"/>
    </location>
</feature>